<dbReference type="PROSITE" id="PS00211">
    <property type="entry name" value="ABC_TRANSPORTER_1"/>
    <property type="match status" value="1"/>
</dbReference>
<dbReference type="InterPro" id="IPR027417">
    <property type="entry name" value="P-loop_NTPase"/>
</dbReference>
<keyword evidence="2 4" id="KW-0067">ATP-binding</keyword>
<comment type="caution">
    <text evidence="4">The sequence shown here is derived from an EMBL/GenBank/DDBJ whole genome shotgun (WGS) entry which is preliminary data.</text>
</comment>
<name>A0A7C3VK67_9CYAN</name>
<evidence type="ECO:0000256" key="1">
    <source>
        <dbReference type="ARBA" id="ARBA00022741"/>
    </source>
</evidence>
<feature type="domain" description="ABC transporter" evidence="3">
    <location>
        <begin position="30"/>
        <end position="274"/>
    </location>
</feature>
<dbReference type="GO" id="GO:0005524">
    <property type="term" value="F:ATP binding"/>
    <property type="evidence" value="ECO:0007669"/>
    <property type="project" value="UniProtKB-KW"/>
</dbReference>
<proteinExistence type="predicted"/>
<dbReference type="InterPro" id="IPR003439">
    <property type="entry name" value="ABC_transporter-like_ATP-bd"/>
</dbReference>
<sequence>MLGAAPSWVRIAEVKRKKAVLTAASKEPQLRLERVSLKSKIGSHFLVKEVSFQVWTGEFVAIVGPTGAGKTTLLRLLNRLSEPTSGILYLENREYQQLEAMPDRGVANASVGLRREVTLVMQDSKLLGKSAREAIAYPLKLRGLSPGEIAARIAKWTSLLRLPEEWLDRSEMQLSGGQRQLASICRALAIEPKILLLDEPTSSLDAGRAQMVMELLKSLTTNHQLTIIMANHQLDLVQQFCDRLLYLDRGELRLDGTAAEIDWEQLRKSLAVAEAEIARDWD</sequence>
<evidence type="ECO:0000256" key="2">
    <source>
        <dbReference type="ARBA" id="ARBA00022840"/>
    </source>
</evidence>
<dbReference type="Gene3D" id="3.40.50.300">
    <property type="entry name" value="P-loop containing nucleotide triphosphate hydrolases"/>
    <property type="match status" value="1"/>
</dbReference>
<evidence type="ECO:0000313" key="4">
    <source>
        <dbReference type="EMBL" id="HGG03474.1"/>
    </source>
</evidence>
<dbReference type="InterPro" id="IPR015854">
    <property type="entry name" value="ABC_transpr_LolD-like"/>
</dbReference>
<dbReference type="InterPro" id="IPR003593">
    <property type="entry name" value="AAA+_ATPase"/>
</dbReference>
<dbReference type="GO" id="GO:0016887">
    <property type="term" value="F:ATP hydrolysis activity"/>
    <property type="evidence" value="ECO:0007669"/>
    <property type="project" value="InterPro"/>
</dbReference>
<dbReference type="AlphaFoldDB" id="A0A7C3VK67"/>
<gene>
    <name evidence="4" type="ORF">ENR15_23255</name>
</gene>
<keyword evidence="1" id="KW-0547">Nucleotide-binding</keyword>
<reference evidence="4" key="1">
    <citation type="journal article" date="2020" name="mSystems">
        <title>Genome- and Community-Level Interaction Insights into Carbon Utilization and Element Cycling Functions of Hydrothermarchaeota in Hydrothermal Sediment.</title>
        <authorList>
            <person name="Zhou Z."/>
            <person name="Liu Y."/>
            <person name="Xu W."/>
            <person name="Pan J."/>
            <person name="Luo Z.H."/>
            <person name="Li M."/>
        </authorList>
    </citation>
    <scope>NUCLEOTIDE SEQUENCE [LARGE SCALE GENOMIC DNA]</scope>
    <source>
        <strain evidence="4">SpSt-374</strain>
    </source>
</reference>
<dbReference type="EMBL" id="DSPX01000239">
    <property type="protein sequence ID" value="HGG03474.1"/>
    <property type="molecule type" value="Genomic_DNA"/>
</dbReference>
<dbReference type="PROSITE" id="PS50893">
    <property type="entry name" value="ABC_TRANSPORTER_2"/>
    <property type="match status" value="1"/>
</dbReference>
<dbReference type="InterPro" id="IPR017871">
    <property type="entry name" value="ABC_transporter-like_CS"/>
</dbReference>
<protein>
    <submittedName>
        <fullName evidence="4">ATP-binding cassette domain-containing protein</fullName>
    </submittedName>
</protein>
<dbReference type="SUPFAM" id="SSF52540">
    <property type="entry name" value="P-loop containing nucleoside triphosphate hydrolases"/>
    <property type="match status" value="1"/>
</dbReference>
<dbReference type="SMART" id="SM00382">
    <property type="entry name" value="AAA"/>
    <property type="match status" value="1"/>
</dbReference>
<evidence type="ECO:0000259" key="3">
    <source>
        <dbReference type="PROSITE" id="PS50893"/>
    </source>
</evidence>
<dbReference type="GO" id="GO:0005886">
    <property type="term" value="C:plasma membrane"/>
    <property type="evidence" value="ECO:0007669"/>
    <property type="project" value="TreeGrafter"/>
</dbReference>
<dbReference type="Pfam" id="PF00005">
    <property type="entry name" value="ABC_tran"/>
    <property type="match status" value="1"/>
</dbReference>
<accession>A0A7C3VK67</accession>
<dbReference type="GO" id="GO:0022857">
    <property type="term" value="F:transmembrane transporter activity"/>
    <property type="evidence" value="ECO:0007669"/>
    <property type="project" value="TreeGrafter"/>
</dbReference>
<dbReference type="PANTHER" id="PTHR24220">
    <property type="entry name" value="IMPORT ATP-BINDING PROTEIN"/>
    <property type="match status" value="1"/>
</dbReference>
<organism evidence="4">
    <name type="scientific">Planktothricoides sp. SpSt-374</name>
    <dbReference type="NCBI Taxonomy" id="2282167"/>
    <lineage>
        <taxon>Bacteria</taxon>
        <taxon>Bacillati</taxon>
        <taxon>Cyanobacteriota</taxon>
        <taxon>Cyanophyceae</taxon>
        <taxon>Oscillatoriophycideae</taxon>
        <taxon>Oscillatoriales</taxon>
        <taxon>Oscillatoriaceae</taxon>
        <taxon>Planktothricoides</taxon>
    </lineage>
</organism>